<comment type="caution">
    <text evidence="1">The sequence shown here is derived from an EMBL/GenBank/DDBJ whole genome shotgun (WGS) entry which is preliminary data.</text>
</comment>
<name>A0A645DC97_9ZZZZ</name>
<dbReference type="EMBL" id="VSSQ01034784">
    <property type="protein sequence ID" value="MPM86839.1"/>
    <property type="molecule type" value="Genomic_DNA"/>
</dbReference>
<reference evidence="1" key="1">
    <citation type="submission" date="2019-08" db="EMBL/GenBank/DDBJ databases">
        <authorList>
            <person name="Kucharzyk K."/>
            <person name="Murdoch R.W."/>
            <person name="Higgins S."/>
            <person name="Loffler F."/>
        </authorList>
    </citation>
    <scope>NUCLEOTIDE SEQUENCE</scope>
</reference>
<protein>
    <submittedName>
        <fullName evidence="1">Uncharacterized protein</fullName>
    </submittedName>
</protein>
<organism evidence="1">
    <name type="scientific">bioreactor metagenome</name>
    <dbReference type="NCBI Taxonomy" id="1076179"/>
    <lineage>
        <taxon>unclassified sequences</taxon>
        <taxon>metagenomes</taxon>
        <taxon>ecological metagenomes</taxon>
    </lineage>
</organism>
<dbReference type="AlphaFoldDB" id="A0A645DC97"/>
<proteinExistence type="predicted"/>
<sequence>MNPGSFAGQNLFFKRNADVNHLIVDLVVTLLIKAFMGIQLDRAREIQNSGQPSGMIDMMMTDDNSL</sequence>
<evidence type="ECO:0000313" key="1">
    <source>
        <dbReference type="EMBL" id="MPM86839.1"/>
    </source>
</evidence>
<accession>A0A645DC97</accession>
<gene>
    <name evidence="1" type="ORF">SDC9_133931</name>
</gene>